<feature type="domain" description="Isochorismatase-like" evidence="2">
    <location>
        <begin position="3"/>
        <end position="167"/>
    </location>
</feature>
<dbReference type="InterPro" id="IPR000868">
    <property type="entry name" value="Isochorismatase-like_dom"/>
</dbReference>
<dbReference type="EMBL" id="CP001899">
    <property type="protein sequence ID" value="ADC65381.1"/>
    <property type="molecule type" value="Genomic_DNA"/>
</dbReference>
<organism evidence="3 4">
    <name type="scientific">Ferroglobus placidus (strain DSM 10642 / AEDII12DO)</name>
    <dbReference type="NCBI Taxonomy" id="589924"/>
    <lineage>
        <taxon>Archaea</taxon>
        <taxon>Methanobacteriati</taxon>
        <taxon>Methanobacteriota</taxon>
        <taxon>Archaeoglobi</taxon>
        <taxon>Archaeoglobales</taxon>
        <taxon>Archaeoglobaceae</taxon>
        <taxon>Ferroglobus</taxon>
    </lineage>
</organism>
<keyword evidence="1 3" id="KW-0378">Hydrolase</keyword>
<dbReference type="eggNOG" id="arCOG01943">
    <property type="taxonomic scope" value="Archaea"/>
</dbReference>
<sequence>MIALIIVDMIKGNLPFFNEDQLAIIPNIKRVAEKVRESGNLVVYANDSYTEKDWLFKFMKKHALRGTREVEVIDELKPEKGDVVLEKKRFSAFFRTDLDLILREYGVEKVAIAGVNTHVCVLATALDAISNNFEAVILKDCCASNKRELHEFVVEKYKLIGLKAKTSEEFLREISQNF</sequence>
<gene>
    <name evidence="3" type="ordered locus">Ferp_1227</name>
</gene>
<dbReference type="Pfam" id="PF00857">
    <property type="entry name" value="Isochorismatase"/>
    <property type="match status" value="1"/>
</dbReference>
<dbReference type="PANTHER" id="PTHR43540:SF6">
    <property type="entry name" value="ISOCHORISMATASE-LIKE DOMAIN-CONTAINING PROTEIN"/>
    <property type="match status" value="1"/>
</dbReference>
<dbReference type="Proteomes" id="UP000002613">
    <property type="component" value="Chromosome"/>
</dbReference>
<dbReference type="Gene3D" id="3.40.50.850">
    <property type="entry name" value="Isochorismatase-like"/>
    <property type="match status" value="1"/>
</dbReference>
<name>D3RY18_FERPA</name>
<dbReference type="AlphaFoldDB" id="D3RY18"/>
<proteinExistence type="predicted"/>
<protein>
    <submittedName>
        <fullName evidence="3">Isochorismatase hydrolase</fullName>
    </submittedName>
</protein>
<dbReference type="InterPro" id="IPR036380">
    <property type="entry name" value="Isochorismatase-like_sf"/>
</dbReference>
<reference evidence="3 4" key="2">
    <citation type="journal article" date="2011" name="Stand. Genomic Sci.">
        <title>Complete genome sequence of Ferroglobus placidus AEDII12DO.</title>
        <authorList>
            <person name="Anderson I."/>
            <person name="Risso C."/>
            <person name="Holmes D."/>
            <person name="Lucas S."/>
            <person name="Copeland A."/>
            <person name="Lapidus A."/>
            <person name="Cheng J.F."/>
            <person name="Bruce D."/>
            <person name="Goodwin L."/>
            <person name="Pitluck S."/>
            <person name="Saunders E."/>
            <person name="Brettin T."/>
            <person name="Detter J.C."/>
            <person name="Han C."/>
            <person name="Tapia R."/>
            <person name="Larimer F."/>
            <person name="Land M."/>
            <person name="Hauser L."/>
            <person name="Woyke T."/>
            <person name="Lovley D."/>
            <person name="Kyrpides N."/>
            <person name="Ivanova N."/>
        </authorList>
    </citation>
    <scope>NUCLEOTIDE SEQUENCE [LARGE SCALE GENOMIC DNA]</scope>
    <source>
        <strain evidence="4">DSM 10642 / AEDII12DO</strain>
    </source>
</reference>
<dbReference type="STRING" id="589924.Ferp_1227"/>
<evidence type="ECO:0000313" key="3">
    <source>
        <dbReference type="EMBL" id="ADC65381.1"/>
    </source>
</evidence>
<dbReference type="RefSeq" id="WP_012965724.1">
    <property type="nucleotide sequence ID" value="NC_013849.1"/>
</dbReference>
<dbReference type="InterPro" id="IPR050272">
    <property type="entry name" value="Isochorismatase-like_hydrls"/>
</dbReference>
<dbReference type="CDD" id="cd00431">
    <property type="entry name" value="cysteine_hydrolases"/>
    <property type="match status" value="1"/>
</dbReference>
<dbReference type="PaxDb" id="589924-Ferp_1227"/>
<reference evidence="4" key="1">
    <citation type="submission" date="2010-02" db="EMBL/GenBank/DDBJ databases">
        <title>Complete sequence of Ferroglobus placidus DSM 10642.</title>
        <authorList>
            <consortium name="US DOE Joint Genome Institute"/>
            <person name="Lucas S."/>
            <person name="Copeland A."/>
            <person name="Lapidus A."/>
            <person name="Cheng J.-F."/>
            <person name="Bruce D."/>
            <person name="Goodwin L."/>
            <person name="Pitluck S."/>
            <person name="Saunders E."/>
            <person name="Brettin T."/>
            <person name="Detter J.C."/>
            <person name="Han C."/>
            <person name="Tapia R."/>
            <person name="Larimer F."/>
            <person name="Land M."/>
            <person name="Hauser L."/>
            <person name="Kyrpides N."/>
            <person name="Ivanova N."/>
            <person name="Holmes D."/>
            <person name="Lovley D."/>
            <person name="Kyrpides N."/>
            <person name="Anderson I.J."/>
            <person name="Woyke T."/>
        </authorList>
    </citation>
    <scope>NUCLEOTIDE SEQUENCE [LARGE SCALE GENOMIC DNA]</scope>
    <source>
        <strain evidence="4">DSM 10642 / AEDII12DO</strain>
    </source>
</reference>
<keyword evidence="4" id="KW-1185">Reference proteome</keyword>
<dbReference type="SUPFAM" id="SSF52499">
    <property type="entry name" value="Isochorismatase-like hydrolases"/>
    <property type="match status" value="1"/>
</dbReference>
<dbReference type="GeneID" id="8778740"/>
<dbReference type="GO" id="GO:0016787">
    <property type="term" value="F:hydrolase activity"/>
    <property type="evidence" value="ECO:0007669"/>
    <property type="project" value="UniProtKB-KW"/>
</dbReference>
<dbReference type="KEGG" id="fpl:Ferp_1227"/>
<evidence type="ECO:0000313" key="4">
    <source>
        <dbReference type="Proteomes" id="UP000002613"/>
    </source>
</evidence>
<evidence type="ECO:0000256" key="1">
    <source>
        <dbReference type="ARBA" id="ARBA00022801"/>
    </source>
</evidence>
<dbReference type="PANTHER" id="PTHR43540">
    <property type="entry name" value="PEROXYUREIDOACRYLATE/UREIDOACRYLATE AMIDOHYDROLASE-RELATED"/>
    <property type="match status" value="1"/>
</dbReference>
<accession>D3RY18</accession>
<dbReference type="HOGENOM" id="CLU_068979_8_4_2"/>
<dbReference type="OrthoDB" id="9194at2157"/>
<evidence type="ECO:0000259" key="2">
    <source>
        <dbReference type="Pfam" id="PF00857"/>
    </source>
</evidence>